<dbReference type="InterPro" id="IPR017441">
    <property type="entry name" value="Protein_kinase_ATP_BS"/>
</dbReference>
<dbReference type="EMBL" id="FODD01000004">
    <property type="protein sequence ID" value="SEN38335.1"/>
    <property type="molecule type" value="Genomic_DNA"/>
</dbReference>
<dbReference type="EC" id="2.7.11.1" evidence="1"/>
<dbReference type="InterPro" id="IPR008271">
    <property type="entry name" value="Ser/Thr_kinase_AS"/>
</dbReference>
<dbReference type="PANTHER" id="PTHR43289">
    <property type="entry name" value="MITOGEN-ACTIVATED PROTEIN KINASE KINASE KINASE 20-RELATED"/>
    <property type="match status" value="1"/>
</dbReference>
<dbReference type="Gene3D" id="3.30.200.20">
    <property type="entry name" value="Phosphorylase Kinase, domain 1"/>
    <property type="match status" value="1"/>
</dbReference>
<evidence type="ECO:0000256" key="7">
    <source>
        <dbReference type="PROSITE-ProRule" id="PRU10141"/>
    </source>
</evidence>
<dbReference type="InterPro" id="IPR011009">
    <property type="entry name" value="Kinase-like_dom_sf"/>
</dbReference>
<evidence type="ECO:0000256" key="4">
    <source>
        <dbReference type="ARBA" id="ARBA00022741"/>
    </source>
</evidence>
<dbReference type="FunFam" id="1.10.510.10:FF:000021">
    <property type="entry name" value="Serine/threonine protein kinase"/>
    <property type="match status" value="1"/>
</dbReference>
<dbReference type="SMART" id="SM00220">
    <property type="entry name" value="S_TKc"/>
    <property type="match status" value="1"/>
</dbReference>
<dbReference type="InterPro" id="IPR000719">
    <property type="entry name" value="Prot_kinase_dom"/>
</dbReference>
<dbReference type="AlphaFoldDB" id="A0A1H8G3K8"/>
<keyword evidence="3" id="KW-0808">Transferase</keyword>
<evidence type="ECO:0000256" key="5">
    <source>
        <dbReference type="ARBA" id="ARBA00022777"/>
    </source>
</evidence>
<dbReference type="PROSITE" id="PS00108">
    <property type="entry name" value="PROTEIN_KINASE_ST"/>
    <property type="match status" value="1"/>
</dbReference>
<dbReference type="Pfam" id="PF00069">
    <property type="entry name" value="Pkinase"/>
    <property type="match status" value="1"/>
</dbReference>
<dbReference type="PANTHER" id="PTHR43289:SF6">
    <property type="entry name" value="SERINE_THREONINE-PROTEIN KINASE NEKL-3"/>
    <property type="match status" value="1"/>
</dbReference>
<name>A0A1H8G3K8_9ACTN</name>
<evidence type="ECO:0000259" key="9">
    <source>
        <dbReference type="PROSITE" id="PS50011"/>
    </source>
</evidence>
<feature type="domain" description="Protein kinase" evidence="9">
    <location>
        <begin position="48"/>
        <end position="313"/>
    </location>
</feature>
<organism evidence="10 11">
    <name type="scientific">Actinacidiphila rubida</name>
    <dbReference type="NCBI Taxonomy" id="310780"/>
    <lineage>
        <taxon>Bacteria</taxon>
        <taxon>Bacillati</taxon>
        <taxon>Actinomycetota</taxon>
        <taxon>Actinomycetes</taxon>
        <taxon>Kitasatosporales</taxon>
        <taxon>Streptomycetaceae</taxon>
        <taxon>Actinacidiphila</taxon>
    </lineage>
</organism>
<protein>
    <recommendedName>
        <fullName evidence="1">non-specific serine/threonine protein kinase</fullName>
        <ecNumber evidence="1">2.7.11.1</ecNumber>
    </recommendedName>
</protein>
<evidence type="ECO:0000256" key="8">
    <source>
        <dbReference type="SAM" id="MobiDB-lite"/>
    </source>
</evidence>
<dbReference type="GO" id="GO:0005524">
    <property type="term" value="F:ATP binding"/>
    <property type="evidence" value="ECO:0007669"/>
    <property type="project" value="UniProtKB-UniRule"/>
</dbReference>
<keyword evidence="5 10" id="KW-0418">Kinase</keyword>
<dbReference type="PROSITE" id="PS50011">
    <property type="entry name" value="PROTEIN_KINASE_DOM"/>
    <property type="match status" value="1"/>
</dbReference>
<proteinExistence type="predicted"/>
<dbReference type="PROSITE" id="PS00107">
    <property type="entry name" value="PROTEIN_KINASE_ATP"/>
    <property type="match status" value="1"/>
</dbReference>
<dbReference type="Proteomes" id="UP000181951">
    <property type="component" value="Unassembled WGS sequence"/>
</dbReference>
<evidence type="ECO:0000313" key="11">
    <source>
        <dbReference type="Proteomes" id="UP000181951"/>
    </source>
</evidence>
<dbReference type="CDD" id="cd14014">
    <property type="entry name" value="STKc_PknB_like"/>
    <property type="match status" value="1"/>
</dbReference>
<evidence type="ECO:0000313" key="10">
    <source>
        <dbReference type="EMBL" id="SEN38335.1"/>
    </source>
</evidence>
<keyword evidence="11" id="KW-1185">Reference proteome</keyword>
<dbReference type="OrthoDB" id="9762169at2"/>
<evidence type="ECO:0000256" key="2">
    <source>
        <dbReference type="ARBA" id="ARBA00022527"/>
    </source>
</evidence>
<evidence type="ECO:0000256" key="1">
    <source>
        <dbReference type="ARBA" id="ARBA00012513"/>
    </source>
</evidence>
<sequence length="433" mass="46953">MAGSEGPRDGEPARRGPGRRIGRVRDQAGDGHGVADVIDVGTVLSGRYRLEEPLGGGGFGRVFTALDQSLGRRVAVKVLTLRDEWADDERSERQGRFRREAMAAAALSHPNVATVHDAGDHQGRPFLVMELLRGRDFGRVLLERGGLPVADVVAYGAQICAGLQHAHERGLVHRDIKPENLMLLPDGVVKILDFGLVTQRDSKLTRYTDPHAVMGSPAYFSPEQAQGRDVTGRSDLYSVGCVLYALLAEGPPFSSSNYVGFAYLHVHETPEPLERRRPDVPRELALLVHEMLAKHPADRPAGAGEAAARLRALARPVPPPPRSPTALDQGARHLVWTLLEEGEGLLRSGRFADADRRYWQAMQQIARLGADREPASFAAQFGRARALEGLHGLAAVVRRLENLSDEAASALGAGHPLARCLADYSAARPESSL</sequence>
<feature type="compositionally biased region" description="Basic and acidic residues" evidence="8">
    <location>
        <begin position="1"/>
        <end position="14"/>
    </location>
</feature>
<reference evidence="10 11" key="1">
    <citation type="submission" date="2016-10" db="EMBL/GenBank/DDBJ databases">
        <authorList>
            <person name="de Groot N.N."/>
        </authorList>
    </citation>
    <scope>NUCLEOTIDE SEQUENCE [LARGE SCALE GENOMIC DNA]</scope>
    <source>
        <strain evidence="10 11">CGMCC 4.2026</strain>
    </source>
</reference>
<dbReference type="STRING" id="310780.SAMN05216267_1004231"/>
<accession>A0A1H8G3K8</accession>
<dbReference type="Gene3D" id="1.10.510.10">
    <property type="entry name" value="Transferase(Phosphotransferase) domain 1"/>
    <property type="match status" value="1"/>
</dbReference>
<keyword evidence="2 10" id="KW-0723">Serine/threonine-protein kinase</keyword>
<dbReference type="SUPFAM" id="SSF56112">
    <property type="entry name" value="Protein kinase-like (PK-like)"/>
    <property type="match status" value="1"/>
</dbReference>
<keyword evidence="6 7" id="KW-0067">ATP-binding</keyword>
<gene>
    <name evidence="10" type="ORF">SAMN05216267_1004231</name>
</gene>
<dbReference type="GO" id="GO:0004674">
    <property type="term" value="F:protein serine/threonine kinase activity"/>
    <property type="evidence" value="ECO:0007669"/>
    <property type="project" value="UniProtKB-KW"/>
</dbReference>
<evidence type="ECO:0000256" key="6">
    <source>
        <dbReference type="ARBA" id="ARBA00022840"/>
    </source>
</evidence>
<feature type="region of interest" description="Disordered" evidence="8">
    <location>
        <begin position="1"/>
        <end position="30"/>
    </location>
</feature>
<feature type="binding site" evidence="7">
    <location>
        <position position="77"/>
    </location>
    <ligand>
        <name>ATP</name>
        <dbReference type="ChEBI" id="CHEBI:30616"/>
    </ligand>
</feature>
<keyword evidence="4 7" id="KW-0547">Nucleotide-binding</keyword>
<evidence type="ECO:0000256" key="3">
    <source>
        <dbReference type="ARBA" id="ARBA00022679"/>
    </source>
</evidence>